<organism evidence="10 11">
    <name type="scientific">Elasticomyces elasticus</name>
    <dbReference type="NCBI Taxonomy" id="574655"/>
    <lineage>
        <taxon>Eukaryota</taxon>
        <taxon>Fungi</taxon>
        <taxon>Dikarya</taxon>
        <taxon>Ascomycota</taxon>
        <taxon>Pezizomycotina</taxon>
        <taxon>Dothideomycetes</taxon>
        <taxon>Dothideomycetidae</taxon>
        <taxon>Mycosphaerellales</taxon>
        <taxon>Teratosphaeriaceae</taxon>
        <taxon>Elasticomyces</taxon>
    </lineage>
</organism>
<keyword evidence="5" id="KW-0833">Ubl conjugation pathway</keyword>
<dbReference type="InterPro" id="IPR038765">
    <property type="entry name" value="Papain-like_cys_pep_sf"/>
</dbReference>
<dbReference type="EC" id="3.4.19.12" evidence="3"/>
<keyword evidence="6" id="KW-0378">Hydrolase</keyword>
<feature type="compositionally biased region" description="Low complexity" evidence="8">
    <location>
        <begin position="89"/>
        <end position="142"/>
    </location>
</feature>
<feature type="compositionally biased region" description="Polar residues" evidence="8">
    <location>
        <begin position="310"/>
        <end position="326"/>
    </location>
</feature>
<evidence type="ECO:0000259" key="9">
    <source>
        <dbReference type="PROSITE" id="PS50235"/>
    </source>
</evidence>
<dbReference type="Proteomes" id="UP001310594">
    <property type="component" value="Unassembled WGS sequence"/>
</dbReference>
<dbReference type="AlphaFoldDB" id="A0AAN8A408"/>
<feature type="region of interest" description="Disordered" evidence="8">
    <location>
        <begin position="33"/>
        <end position="203"/>
    </location>
</feature>
<dbReference type="EMBL" id="JAVRQU010000005">
    <property type="protein sequence ID" value="KAK5703190.1"/>
    <property type="molecule type" value="Genomic_DNA"/>
</dbReference>
<evidence type="ECO:0000256" key="6">
    <source>
        <dbReference type="ARBA" id="ARBA00022801"/>
    </source>
</evidence>
<dbReference type="InterPro" id="IPR050164">
    <property type="entry name" value="Peptidase_C19"/>
</dbReference>
<gene>
    <name evidence="10" type="ORF">LTR97_004139</name>
</gene>
<dbReference type="PANTHER" id="PTHR24006">
    <property type="entry name" value="UBIQUITIN CARBOXYL-TERMINAL HYDROLASE"/>
    <property type="match status" value="1"/>
</dbReference>
<comment type="catalytic activity">
    <reaction evidence="1">
        <text>Thiol-dependent hydrolysis of ester, thioester, amide, peptide and isopeptide bonds formed by the C-terminal Gly of ubiquitin (a 76-residue protein attached to proteins as an intracellular targeting signal).</text>
        <dbReference type="EC" id="3.4.19.12"/>
    </reaction>
</comment>
<feature type="domain" description="USP" evidence="9">
    <location>
        <begin position="222"/>
        <end position="550"/>
    </location>
</feature>
<dbReference type="PROSITE" id="PS00973">
    <property type="entry name" value="USP_2"/>
    <property type="match status" value="1"/>
</dbReference>
<dbReference type="InterPro" id="IPR018200">
    <property type="entry name" value="USP_CS"/>
</dbReference>
<evidence type="ECO:0000256" key="8">
    <source>
        <dbReference type="SAM" id="MobiDB-lite"/>
    </source>
</evidence>
<comment type="similarity">
    <text evidence="2">Belongs to the peptidase C19 family.</text>
</comment>
<reference evidence="10" key="1">
    <citation type="submission" date="2023-08" db="EMBL/GenBank/DDBJ databases">
        <title>Black Yeasts Isolated from many extreme environments.</title>
        <authorList>
            <person name="Coleine C."/>
            <person name="Stajich J.E."/>
            <person name="Selbmann L."/>
        </authorList>
    </citation>
    <scope>NUCLEOTIDE SEQUENCE</scope>
    <source>
        <strain evidence="10">CCFEE 5810</strain>
    </source>
</reference>
<dbReference type="GO" id="GO:0005634">
    <property type="term" value="C:nucleus"/>
    <property type="evidence" value="ECO:0007669"/>
    <property type="project" value="TreeGrafter"/>
</dbReference>
<dbReference type="GO" id="GO:0004843">
    <property type="term" value="F:cysteine-type deubiquitinase activity"/>
    <property type="evidence" value="ECO:0007669"/>
    <property type="project" value="UniProtKB-EC"/>
</dbReference>
<dbReference type="GO" id="GO:0016579">
    <property type="term" value="P:protein deubiquitination"/>
    <property type="evidence" value="ECO:0007669"/>
    <property type="project" value="InterPro"/>
</dbReference>
<dbReference type="InterPro" id="IPR028889">
    <property type="entry name" value="USP"/>
</dbReference>
<name>A0AAN8A408_9PEZI</name>
<dbReference type="Pfam" id="PF00443">
    <property type="entry name" value="UCH"/>
    <property type="match status" value="1"/>
</dbReference>
<sequence>MDWRPGSRLDTGILRTSRLKVMDYDQPILTSASPHIAYPATFTPEASKQQSPRGIRGPTDSRPSIRKPKAEAKPSKQSEPNSSKRKASEALSPEPPSSKAKTSGPLSSVPSSSEIPSSSEVPASSEAPSSSEAPASIEALASGEAPSGGEEPASNETPATNEELASDEAPSGGEIPGNSEAPTSIEAPSTPPRSIPPGLIRTPASRISKTWSSRTNNYPRAIGLTNPKNLCYRRALLQCLLSAPVFCNYLQEIHAACDKVTSKCVVCALKALASKYWTNRPGNFPDTAVTGDPLEFWQFLRGQLKDNEPVDSQTSTSFDNLDNTKGSESEDGLESFDYRIVDLVVMRFTQRTACSVCDIQKDSDEYLKEEEISVTMTDEAKKYNGLDLLGCFGEHLRDEVQAECDGCVAKLGLPASVLGNSAKSPKRRIVQAPNLLVMQIMRAGTYNEKHKTMNKLTEDVPFDEELDLSAFTHDETKLRYRLYGVVAHRGPHASKGHYIAGVRDRGGKKFTRVDDDVIGRHYRGSFREMRKPRTEKDGTFTPGVLVWQRIS</sequence>
<evidence type="ECO:0000256" key="5">
    <source>
        <dbReference type="ARBA" id="ARBA00022786"/>
    </source>
</evidence>
<keyword evidence="4" id="KW-0645">Protease</keyword>
<evidence type="ECO:0000256" key="3">
    <source>
        <dbReference type="ARBA" id="ARBA00012759"/>
    </source>
</evidence>
<feature type="region of interest" description="Disordered" evidence="8">
    <location>
        <begin position="307"/>
        <end position="331"/>
    </location>
</feature>
<dbReference type="GO" id="GO:0006508">
    <property type="term" value="P:proteolysis"/>
    <property type="evidence" value="ECO:0007669"/>
    <property type="project" value="UniProtKB-KW"/>
</dbReference>
<keyword evidence="7" id="KW-0788">Thiol protease</keyword>
<comment type="caution">
    <text evidence="10">The sequence shown here is derived from an EMBL/GenBank/DDBJ whole genome shotgun (WGS) entry which is preliminary data.</text>
</comment>
<dbReference type="InterPro" id="IPR001394">
    <property type="entry name" value="Peptidase_C19_UCH"/>
</dbReference>
<dbReference type="GO" id="GO:0005829">
    <property type="term" value="C:cytosol"/>
    <property type="evidence" value="ECO:0007669"/>
    <property type="project" value="TreeGrafter"/>
</dbReference>
<dbReference type="SUPFAM" id="SSF54001">
    <property type="entry name" value="Cysteine proteinases"/>
    <property type="match status" value="1"/>
</dbReference>
<evidence type="ECO:0000256" key="1">
    <source>
        <dbReference type="ARBA" id="ARBA00000707"/>
    </source>
</evidence>
<evidence type="ECO:0000256" key="4">
    <source>
        <dbReference type="ARBA" id="ARBA00022670"/>
    </source>
</evidence>
<dbReference type="Gene3D" id="3.90.70.10">
    <property type="entry name" value="Cysteine proteinases"/>
    <property type="match status" value="1"/>
</dbReference>
<evidence type="ECO:0000313" key="11">
    <source>
        <dbReference type="Proteomes" id="UP001310594"/>
    </source>
</evidence>
<proteinExistence type="inferred from homology"/>
<accession>A0AAN8A408</accession>
<evidence type="ECO:0000313" key="10">
    <source>
        <dbReference type="EMBL" id="KAK5703190.1"/>
    </source>
</evidence>
<dbReference type="PROSITE" id="PS50235">
    <property type="entry name" value="USP_3"/>
    <property type="match status" value="1"/>
</dbReference>
<evidence type="ECO:0000256" key="2">
    <source>
        <dbReference type="ARBA" id="ARBA00009085"/>
    </source>
</evidence>
<evidence type="ECO:0000256" key="7">
    <source>
        <dbReference type="ARBA" id="ARBA00022807"/>
    </source>
</evidence>
<dbReference type="CDD" id="cd02257">
    <property type="entry name" value="Peptidase_C19"/>
    <property type="match status" value="1"/>
</dbReference>
<dbReference type="PANTHER" id="PTHR24006:SF758">
    <property type="entry name" value="UBIQUITIN CARBOXYL-TERMINAL HYDROLASE 36"/>
    <property type="match status" value="1"/>
</dbReference>
<protein>
    <recommendedName>
        <fullName evidence="3">ubiquitinyl hydrolase 1</fullName>
        <ecNumber evidence="3">3.4.19.12</ecNumber>
    </recommendedName>
</protein>